<evidence type="ECO:0000256" key="7">
    <source>
        <dbReference type="HAMAP-Rule" id="MF_00484"/>
    </source>
</evidence>
<evidence type="ECO:0000313" key="11">
    <source>
        <dbReference type="Proteomes" id="UP000231408"/>
    </source>
</evidence>
<dbReference type="PANTHER" id="PTHR45825">
    <property type="entry name" value="GRANULE-BOUND STARCH SYNTHASE 1, CHLOROPLASTIC/AMYLOPLASTIC"/>
    <property type="match status" value="1"/>
</dbReference>
<dbReference type="Pfam" id="PF00534">
    <property type="entry name" value="Glycos_transf_1"/>
    <property type="match status" value="1"/>
</dbReference>
<sequence>MLNKPLKVFWLSAEAAPLAKVGGLGDVAGSLPKALHKAGIDIRLALPYYGSIKTPAKLLLKGLRMSIAKKSIVFDVYLTTLPGTKIPVYLIKHPLFRDLEVYAKIDALKHFSLWAKASLTLITALGFIPDILHLHDWPAALATCFLPEFKEDYPAVFAGTKVLYTIHNLANQGYDKKNNLNPMIEGIRRADYINTVSPTYAREILTKKYGVRLEKILLKRRQNLVGILNGIDTDLFNPKNDSNIKYNYSVKNLVGKTKNKLALQAELGLAVDKQKPLLAFVARLSWQKGIELFSDSLFDNLIIKYDAQFIFLGDGDSKYKKYLSKFVRKYPRNIKVFFKLDLSLAQKLYAASDFFLMPSQFEPCGLTQMMAMRYGSLPIVHSVGGLKDTVNSSVGYSFKNYTAVDLSKTIGKALKDFSSNPVVIQKKRQNAMKKNFSWQSAARQYFKLYQKMVK</sequence>
<dbReference type="InterPro" id="IPR011835">
    <property type="entry name" value="GS/SS"/>
</dbReference>
<dbReference type="GO" id="GO:0005978">
    <property type="term" value="P:glycogen biosynthetic process"/>
    <property type="evidence" value="ECO:0007669"/>
    <property type="project" value="UniProtKB-UniRule"/>
</dbReference>
<reference evidence="10 11" key="1">
    <citation type="submission" date="2017-09" db="EMBL/GenBank/DDBJ databases">
        <title>Depth-based differentiation of microbial function through sediment-hosted aquifers and enrichment of novel symbionts in the deep terrestrial subsurface.</title>
        <authorList>
            <person name="Probst A.J."/>
            <person name="Ladd B."/>
            <person name="Jarett J.K."/>
            <person name="Geller-Mcgrath D.E."/>
            <person name="Sieber C.M."/>
            <person name="Emerson J.B."/>
            <person name="Anantharaman K."/>
            <person name="Thomas B.C."/>
            <person name="Malmstrom R."/>
            <person name="Stieglmeier M."/>
            <person name="Klingl A."/>
            <person name="Woyke T."/>
            <person name="Ryan C.M."/>
            <person name="Banfield J.F."/>
        </authorList>
    </citation>
    <scope>NUCLEOTIDE SEQUENCE [LARGE SCALE GENOMIC DNA]</scope>
    <source>
        <strain evidence="10">CG23_combo_of_CG06-09_8_20_14_all_41_10</strain>
    </source>
</reference>
<evidence type="ECO:0000256" key="6">
    <source>
        <dbReference type="ARBA" id="ARBA00023056"/>
    </source>
</evidence>
<feature type="binding site" evidence="7">
    <location>
        <position position="20"/>
    </location>
    <ligand>
        <name>ADP-alpha-D-glucose</name>
        <dbReference type="ChEBI" id="CHEBI:57498"/>
    </ligand>
</feature>
<keyword evidence="5 7" id="KW-0808">Transferase</keyword>
<keyword evidence="6 7" id="KW-0320">Glycogen biosynthesis</keyword>
<dbReference type="NCBIfam" id="TIGR02095">
    <property type="entry name" value="glgA"/>
    <property type="match status" value="1"/>
</dbReference>
<evidence type="ECO:0000259" key="8">
    <source>
        <dbReference type="Pfam" id="PF00534"/>
    </source>
</evidence>
<comment type="caution">
    <text evidence="10">The sequence shown here is derived from an EMBL/GenBank/DDBJ whole genome shotgun (WGS) entry which is preliminary data.</text>
</comment>
<gene>
    <name evidence="7" type="primary">glgA</name>
    <name evidence="10" type="ORF">COX21_02405</name>
</gene>
<dbReference type="GO" id="GO:0004373">
    <property type="term" value="F:alpha-1,4-glucan glucosyltransferase (UDP-glucose donor) activity"/>
    <property type="evidence" value="ECO:0007669"/>
    <property type="project" value="InterPro"/>
</dbReference>
<dbReference type="InterPro" id="IPR013534">
    <property type="entry name" value="Starch_synth_cat_dom"/>
</dbReference>
<dbReference type="HAMAP" id="MF_00484">
    <property type="entry name" value="Glycogen_synth"/>
    <property type="match status" value="1"/>
</dbReference>
<evidence type="ECO:0000256" key="1">
    <source>
        <dbReference type="ARBA" id="ARBA00001478"/>
    </source>
</evidence>
<dbReference type="UniPathway" id="UPA00164"/>
<dbReference type="Proteomes" id="UP000231408">
    <property type="component" value="Unassembled WGS sequence"/>
</dbReference>
<dbReference type="EMBL" id="PCSE01000070">
    <property type="protein sequence ID" value="PIP34522.1"/>
    <property type="molecule type" value="Genomic_DNA"/>
</dbReference>
<comment type="catalytic activity">
    <reaction evidence="1 7">
        <text>[(1-&gt;4)-alpha-D-glucosyl](n) + ADP-alpha-D-glucose = [(1-&gt;4)-alpha-D-glucosyl](n+1) + ADP + H(+)</text>
        <dbReference type="Rhea" id="RHEA:18189"/>
        <dbReference type="Rhea" id="RHEA-COMP:9584"/>
        <dbReference type="Rhea" id="RHEA-COMP:9587"/>
        <dbReference type="ChEBI" id="CHEBI:15378"/>
        <dbReference type="ChEBI" id="CHEBI:15444"/>
        <dbReference type="ChEBI" id="CHEBI:57498"/>
        <dbReference type="ChEBI" id="CHEBI:456216"/>
        <dbReference type="EC" id="2.4.1.21"/>
    </reaction>
</comment>
<evidence type="ECO:0000256" key="4">
    <source>
        <dbReference type="ARBA" id="ARBA00022676"/>
    </source>
</evidence>
<dbReference type="AlphaFoldDB" id="A0A2G9ZMZ1"/>
<protein>
    <recommendedName>
        <fullName evidence="7">Glycogen synthase</fullName>
        <ecNumber evidence="7">2.4.1.21</ecNumber>
    </recommendedName>
    <alternativeName>
        <fullName evidence="7">Starch [bacterial glycogen] synthase</fullName>
    </alternativeName>
</protein>
<feature type="domain" description="Glycosyl transferase family 1" evidence="8">
    <location>
        <begin position="271"/>
        <end position="419"/>
    </location>
</feature>
<dbReference type="Gene3D" id="3.40.50.2000">
    <property type="entry name" value="Glycogen Phosphorylase B"/>
    <property type="match status" value="3"/>
</dbReference>
<dbReference type="GO" id="GO:0009011">
    <property type="term" value="F:alpha-1,4-glucan glucosyltransferase (ADP-glucose donor) activity"/>
    <property type="evidence" value="ECO:0007669"/>
    <property type="project" value="UniProtKB-UniRule"/>
</dbReference>
<evidence type="ECO:0000256" key="2">
    <source>
        <dbReference type="ARBA" id="ARBA00002764"/>
    </source>
</evidence>
<keyword evidence="4 7" id="KW-0328">Glycosyltransferase</keyword>
<dbReference type="SUPFAM" id="SSF53756">
    <property type="entry name" value="UDP-Glycosyltransferase/glycogen phosphorylase"/>
    <property type="match status" value="1"/>
</dbReference>
<evidence type="ECO:0000256" key="5">
    <source>
        <dbReference type="ARBA" id="ARBA00022679"/>
    </source>
</evidence>
<accession>A0A2G9ZMZ1</accession>
<evidence type="ECO:0000259" key="9">
    <source>
        <dbReference type="Pfam" id="PF08323"/>
    </source>
</evidence>
<dbReference type="Pfam" id="PF08323">
    <property type="entry name" value="Glyco_transf_5"/>
    <property type="match status" value="1"/>
</dbReference>
<comment type="function">
    <text evidence="2 7">Synthesizes alpha-1,4-glucan chains using ADP-glucose.</text>
</comment>
<name>A0A2G9ZMZ1_9BACT</name>
<proteinExistence type="inferred from homology"/>
<evidence type="ECO:0000313" key="10">
    <source>
        <dbReference type="EMBL" id="PIP34522.1"/>
    </source>
</evidence>
<comment type="pathway">
    <text evidence="7">Glycan biosynthesis; glycogen biosynthesis.</text>
</comment>
<dbReference type="InterPro" id="IPR001296">
    <property type="entry name" value="Glyco_trans_1"/>
</dbReference>
<comment type="similarity">
    <text evidence="3 7">Belongs to the glycosyltransferase 1 family. Bacterial/plant glycogen synthase subfamily.</text>
</comment>
<organism evidence="10 11">
    <name type="scientific">Candidatus Falkowbacteria bacterium CG23_combo_of_CG06-09_8_20_14_all_41_10</name>
    <dbReference type="NCBI Taxonomy" id="1974571"/>
    <lineage>
        <taxon>Bacteria</taxon>
        <taxon>Candidatus Falkowiibacteriota</taxon>
    </lineage>
</organism>
<dbReference type="PANTHER" id="PTHR45825:SF11">
    <property type="entry name" value="ALPHA AMYLASE DOMAIN-CONTAINING PROTEIN"/>
    <property type="match status" value="1"/>
</dbReference>
<feature type="domain" description="Starch synthase catalytic" evidence="9">
    <location>
        <begin position="7"/>
        <end position="217"/>
    </location>
</feature>
<dbReference type="CDD" id="cd03791">
    <property type="entry name" value="GT5_Glycogen_synthase_DULL1-like"/>
    <property type="match status" value="1"/>
</dbReference>
<evidence type="ECO:0000256" key="3">
    <source>
        <dbReference type="ARBA" id="ARBA00010281"/>
    </source>
</evidence>
<dbReference type="EC" id="2.4.1.21" evidence="7"/>